<accession>A0A2N7S0T7</accession>
<gene>
    <name evidence="1" type="ORF">CIK84_13975</name>
</gene>
<protein>
    <recommendedName>
        <fullName evidence="3">Aminoglycoside phosphotransferase domain-containing protein</fullName>
    </recommendedName>
</protein>
<name>A0A2N7S0T7_9MICC</name>
<dbReference type="Proteomes" id="UP000235739">
    <property type="component" value="Unassembled WGS sequence"/>
</dbReference>
<dbReference type="AlphaFoldDB" id="A0A2N7S0T7"/>
<proteinExistence type="predicted"/>
<evidence type="ECO:0000313" key="1">
    <source>
        <dbReference type="EMBL" id="PMQ19744.1"/>
    </source>
</evidence>
<organism evidence="1 2">
    <name type="scientific">Glutamicibacter arilaitensis</name>
    <dbReference type="NCBI Taxonomy" id="256701"/>
    <lineage>
        <taxon>Bacteria</taxon>
        <taxon>Bacillati</taxon>
        <taxon>Actinomycetota</taxon>
        <taxon>Actinomycetes</taxon>
        <taxon>Micrococcales</taxon>
        <taxon>Micrococcaceae</taxon>
        <taxon>Glutamicibacter</taxon>
    </lineage>
</organism>
<evidence type="ECO:0000313" key="2">
    <source>
        <dbReference type="Proteomes" id="UP000235739"/>
    </source>
</evidence>
<dbReference type="EMBL" id="PNQX01000002">
    <property type="protein sequence ID" value="PMQ19744.1"/>
    <property type="molecule type" value="Genomic_DNA"/>
</dbReference>
<sequence length="325" mass="35532">MAQWIDVWNSDDWREATAEWIDAACEAYGIQRTAGPDFWPANLHQIQAVVQTDAADLIFSANAPGLTSEAATTVTAGTLLPDRVVMPVAIDRMAGYMLSPDYGHTLADLGDTVENWELAMASLGSFQVALMGREEEFFDSGVTVVDPQFLPEQYEQALTMHVSLDSAHPLHVDGSSADKMASHIDTLKKAAATLHSGPVPLSLEHGNFDLSQVVVPAEPDDHGRILNLASAHWAHPFSSLNTPLAAMCEAWDCQTSDERVMKVLFAYLDQFAAYGSPDELYDLINPACLVAPLSQHETWLRLLLDVSDERLQENAPTVLDTLDLS</sequence>
<evidence type="ECO:0008006" key="3">
    <source>
        <dbReference type="Google" id="ProtNLM"/>
    </source>
</evidence>
<reference evidence="1 2" key="1">
    <citation type="journal article" date="2017" name="Elife">
        <title>Extensive horizontal gene transfer in cheese-associated bacteria.</title>
        <authorList>
            <person name="Bonham K.S."/>
            <person name="Wolfe B.E."/>
            <person name="Dutton R.J."/>
        </authorList>
    </citation>
    <scope>NUCLEOTIDE SEQUENCE [LARGE SCALE GENOMIC DNA]</scope>
    <source>
        <strain evidence="1 2">JB182</strain>
    </source>
</reference>
<dbReference type="RefSeq" id="WP_102598808.1">
    <property type="nucleotide sequence ID" value="NZ_JABUYH010000019.1"/>
</dbReference>
<comment type="caution">
    <text evidence="1">The sequence shown here is derived from an EMBL/GenBank/DDBJ whole genome shotgun (WGS) entry which is preliminary data.</text>
</comment>